<keyword evidence="6" id="KW-0653">Protein transport</keyword>
<evidence type="ECO:0000256" key="6">
    <source>
        <dbReference type="RuleBase" id="RU004057"/>
    </source>
</evidence>
<evidence type="ECO:0000256" key="2">
    <source>
        <dbReference type="ARBA" id="ARBA00022475"/>
    </source>
</evidence>
<dbReference type="OrthoDB" id="4045at2"/>
<proteinExistence type="inferred from homology"/>
<accession>E4T1K0</accession>
<reference key="1">
    <citation type="submission" date="2010-11" db="EMBL/GenBank/DDBJ databases">
        <title>The complete genome of Paludibacter propionicigenes DSM 17365.</title>
        <authorList>
            <consortium name="US DOE Joint Genome Institute (JGI-PGF)"/>
            <person name="Lucas S."/>
            <person name="Copeland A."/>
            <person name="Lapidus A."/>
            <person name="Bruce D."/>
            <person name="Goodwin L."/>
            <person name="Pitluck S."/>
            <person name="Kyrpides N."/>
            <person name="Mavromatis K."/>
            <person name="Ivanova N."/>
            <person name="Munk A.C."/>
            <person name="Brettin T."/>
            <person name="Detter J.C."/>
            <person name="Han C."/>
            <person name="Tapia R."/>
            <person name="Land M."/>
            <person name="Hauser L."/>
            <person name="Markowitz V."/>
            <person name="Cheng J.-F."/>
            <person name="Hugenholtz P."/>
            <person name="Woyke T."/>
            <person name="Wu D."/>
            <person name="Gronow S."/>
            <person name="Wellnitz S."/>
            <person name="Brambilla E."/>
            <person name="Klenk H.-P."/>
            <person name="Eisen J.A."/>
        </authorList>
    </citation>
    <scope>NUCLEOTIDE SEQUENCE</scope>
    <source>
        <strain>WB4</strain>
    </source>
</reference>
<evidence type="ECO:0000313" key="9">
    <source>
        <dbReference type="EMBL" id="ADQ78594.1"/>
    </source>
</evidence>
<feature type="domain" description="MotA/TolQ/ExbB proton channel" evidence="8">
    <location>
        <begin position="97"/>
        <end position="217"/>
    </location>
</feature>
<keyword evidence="6" id="KW-0813">Transport</keyword>
<protein>
    <submittedName>
        <fullName evidence="9">MotA/TolQ/ExbB proton channel</fullName>
    </submittedName>
</protein>
<evidence type="ECO:0000256" key="1">
    <source>
        <dbReference type="ARBA" id="ARBA00004651"/>
    </source>
</evidence>
<feature type="transmembrane region" description="Helical" evidence="7">
    <location>
        <begin position="40"/>
        <end position="57"/>
    </location>
</feature>
<keyword evidence="10" id="KW-1185">Reference proteome</keyword>
<dbReference type="HOGENOM" id="CLU_053325_4_0_10"/>
<dbReference type="STRING" id="694427.Palpr_0434"/>
<dbReference type="PANTHER" id="PTHR30625:SF17">
    <property type="entry name" value="TOLQ-RELATED"/>
    <property type="match status" value="1"/>
</dbReference>
<dbReference type="eggNOG" id="COG0811">
    <property type="taxonomic scope" value="Bacteria"/>
</dbReference>
<name>E4T1K0_PALPW</name>
<sequence length="236" mass="25889">MNLLSIILQIPTDSIANAAASASAAVSQQNYFLLLLKGGWVLLPLSVLFVMSNYVFIERWVSINILGKVDATWVARVNEMVAEGKIDKAIKFCNERQTVYAKVLAAGLESAHGEDIEVQDALQSEARQQISILEKSMNVLGISASIAPMMGFLGTIFGVIKIFYNISVTNDLNIANISDGLYQKMISSGAGLFVGIIAYAGYYILNGRIDKVVVRIDKYSNDLLKEIRNYKRGIKA</sequence>
<dbReference type="InterPro" id="IPR002898">
    <property type="entry name" value="MotA_ExbB_proton_chnl"/>
</dbReference>
<dbReference type="AlphaFoldDB" id="E4T1K0"/>
<evidence type="ECO:0000259" key="8">
    <source>
        <dbReference type="Pfam" id="PF01618"/>
    </source>
</evidence>
<dbReference type="InterPro" id="IPR050790">
    <property type="entry name" value="ExbB/TolQ_transport"/>
</dbReference>
<evidence type="ECO:0000256" key="7">
    <source>
        <dbReference type="SAM" id="Phobius"/>
    </source>
</evidence>
<keyword evidence="3 7" id="KW-0812">Transmembrane</keyword>
<dbReference type="GO" id="GO:0005886">
    <property type="term" value="C:plasma membrane"/>
    <property type="evidence" value="ECO:0007669"/>
    <property type="project" value="UniProtKB-SubCell"/>
</dbReference>
<feature type="transmembrane region" description="Helical" evidence="7">
    <location>
        <begin position="186"/>
        <end position="205"/>
    </location>
</feature>
<dbReference type="EMBL" id="CP002345">
    <property type="protein sequence ID" value="ADQ78594.1"/>
    <property type="molecule type" value="Genomic_DNA"/>
</dbReference>
<evidence type="ECO:0000256" key="3">
    <source>
        <dbReference type="ARBA" id="ARBA00022692"/>
    </source>
</evidence>
<gene>
    <name evidence="9" type="ordered locus">Palpr_0434</name>
</gene>
<comment type="subcellular location">
    <subcellularLocation>
        <location evidence="1">Cell membrane</location>
        <topology evidence="1">Multi-pass membrane protein</topology>
    </subcellularLocation>
    <subcellularLocation>
        <location evidence="6">Membrane</location>
        <topology evidence="6">Multi-pass membrane protein</topology>
    </subcellularLocation>
</comment>
<dbReference type="Pfam" id="PF01618">
    <property type="entry name" value="MotA_ExbB"/>
    <property type="match status" value="1"/>
</dbReference>
<dbReference type="KEGG" id="ppn:Palpr_0434"/>
<dbReference type="GO" id="GO:0017038">
    <property type="term" value="P:protein import"/>
    <property type="evidence" value="ECO:0007669"/>
    <property type="project" value="TreeGrafter"/>
</dbReference>
<dbReference type="Proteomes" id="UP000008718">
    <property type="component" value="Chromosome"/>
</dbReference>
<feature type="transmembrane region" description="Helical" evidence="7">
    <location>
        <begin position="139"/>
        <end position="166"/>
    </location>
</feature>
<evidence type="ECO:0000256" key="4">
    <source>
        <dbReference type="ARBA" id="ARBA00022989"/>
    </source>
</evidence>
<comment type="similarity">
    <text evidence="6">Belongs to the exbB/tolQ family.</text>
</comment>
<reference evidence="9 10" key="2">
    <citation type="journal article" date="2011" name="Stand. Genomic Sci.">
        <title>Complete genome sequence of Paludibacter propionicigenes type strain (WB4).</title>
        <authorList>
            <person name="Gronow S."/>
            <person name="Munk C."/>
            <person name="Lapidus A."/>
            <person name="Nolan M."/>
            <person name="Lucas S."/>
            <person name="Hammon N."/>
            <person name="Deshpande S."/>
            <person name="Cheng J.F."/>
            <person name="Tapia R."/>
            <person name="Han C."/>
            <person name="Goodwin L."/>
            <person name="Pitluck S."/>
            <person name="Liolios K."/>
            <person name="Ivanova N."/>
            <person name="Mavromatis K."/>
            <person name="Mikhailova N."/>
            <person name="Pati A."/>
            <person name="Chen A."/>
            <person name="Palaniappan K."/>
            <person name="Land M."/>
            <person name="Hauser L."/>
            <person name="Chang Y.J."/>
            <person name="Jeffries C.D."/>
            <person name="Brambilla E."/>
            <person name="Rohde M."/>
            <person name="Goker M."/>
            <person name="Detter J.C."/>
            <person name="Woyke T."/>
            <person name="Bristow J."/>
            <person name="Eisen J.A."/>
            <person name="Markowitz V."/>
            <person name="Hugenholtz P."/>
            <person name="Kyrpides N.C."/>
            <person name="Klenk H.P."/>
        </authorList>
    </citation>
    <scope>NUCLEOTIDE SEQUENCE [LARGE SCALE GENOMIC DNA]</scope>
    <source>
        <strain evidence="10">DSM 17365 / JCM 13257 / WB4</strain>
    </source>
</reference>
<organism evidence="9 10">
    <name type="scientific">Paludibacter propionicigenes (strain DSM 17365 / JCM 13257 / WB4)</name>
    <dbReference type="NCBI Taxonomy" id="694427"/>
    <lineage>
        <taxon>Bacteria</taxon>
        <taxon>Pseudomonadati</taxon>
        <taxon>Bacteroidota</taxon>
        <taxon>Bacteroidia</taxon>
        <taxon>Bacteroidales</taxon>
        <taxon>Paludibacteraceae</taxon>
        <taxon>Paludibacter</taxon>
    </lineage>
</organism>
<keyword evidence="2" id="KW-1003">Cell membrane</keyword>
<dbReference type="PANTHER" id="PTHR30625">
    <property type="entry name" value="PROTEIN TOLQ"/>
    <property type="match status" value="1"/>
</dbReference>
<evidence type="ECO:0000256" key="5">
    <source>
        <dbReference type="ARBA" id="ARBA00023136"/>
    </source>
</evidence>
<keyword evidence="5 7" id="KW-0472">Membrane</keyword>
<keyword evidence="4 7" id="KW-1133">Transmembrane helix</keyword>
<evidence type="ECO:0000313" key="10">
    <source>
        <dbReference type="Proteomes" id="UP000008718"/>
    </source>
</evidence>